<reference evidence="1 2" key="1">
    <citation type="submission" date="2013-01" db="EMBL/GenBank/DDBJ databases">
        <authorList>
            <person name="Harkins D.M."/>
            <person name="Durkin A.S."/>
            <person name="Brinkac L.M."/>
            <person name="Haft D.H."/>
            <person name="Selengut J.D."/>
            <person name="Sanka R."/>
            <person name="DePew J."/>
            <person name="Purushe J."/>
            <person name="Matthias M.A."/>
            <person name="Vinetz J.M."/>
            <person name="Sutton G.G."/>
            <person name="Nierman W.C."/>
            <person name="Fouts D.E."/>
        </authorList>
    </citation>
    <scope>NUCLEOTIDE SEQUENCE [LARGE SCALE GENOMIC DNA]</scope>
    <source>
        <strain evidence="1 2">ZUN142</strain>
    </source>
</reference>
<name>M6UE65_9LEPT</name>
<protein>
    <submittedName>
        <fullName evidence="1">Uncharacterized protein</fullName>
    </submittedName>
</protein>
<evidence type="ECO:0000313" key="2">
    <source>
        <dbReference type="Proteomes" id="UP000012153"/>
    </source>
</evidence>
<dbReference type="EMBL" id="AHOP02000024">
    <property type="protein sequence ID" value="EMO41096.1"/>
    <property type="molecule type" value="Genomic_DNA"/>
</dbReference>
<gene>
    <name evidence="1" type="ORF">LEP1GSC186_4724</name>
</gene>
<sequence length="54" mass="6499">MQELLHLVVVFIQFSALDFYNKVLFQFKKSDVFLIVLNEIRLPKSFFKFNVSRT</sequence>
<comment type="caution">
    <text evidence="1">The sequence shown here is derived from an EMBL/GenBank/DDBJ whole genome shotgun (WGS) entry which is preliminary data.</text>
</comment>
<proteinExistence type="predicted"/>
<dbReference type="Proteomes" id="UP000012153">
    <property type="component" value="Unassembled WGS sequence"/>
</dbReference>
<accession>M6UE65</accession>
<dbReference type="AlphaFoldDB" id="M6UE65"/>
<organism evidence="1 2">
    <name type="scientific">Leptospira noguchii serovar Autumnalis str. ZUN142</name>
    <dbReference type="NCBI Taxonomy" id="1085540"/>
    <lineage>
        <taxon>Bacteria</taxon>
        <taxon>Pseudomonadati</taxon>
        <taxon>Spirochaetota</taxon>
        <taxon>Spirochaetia</taxon>
        <taxon>Leptospirales</taxon>
        <taxon>Leptospiraceae</taxon>
        <taxon>Leptospira</taxon>
    </lineage>
</organism>
<evidence type="ECO:0000313" key="1">
    <source>
        <dbReference type="EMBL" id="EMO41096.1"/>
    </source>
</evidence>